<evidence type="ECO:0000313" key="2">
    <source>
        <dbReference type="Proteomes" id="UP001164020"/>
    </source>
</evidence>
<protein>
    <submittedName>
        <fullName evidence="1">Uncharacterized protein</fullName>
    </submittedName>
</protein>
<proteinExistence type="predicted"/>
<geneLocation type="plasmid" evidence="1 2">
    <name>unnamed1</name>
</geneLocation>
<name>A0ABY7BT18_9HYPH</name>
<dbReference type="EMBL" id="CP114028">
    <property type="protein sequence ID" value="WAP66712.1"/>
    <property type="molecule type" value="Genomic_DNA"/>
</dbReference>
<reference evidence="1" key="1">
    <citation type="submission" date="2022-12" db="EMBL/GenBank/DDBJ databases">
        <title>Jiella pelagia sp. nov., isolated from phosphonate enriched culture of Northwest Pacific surface seawater.</title>
        <authorList>
            <person name="Shin D.Y."/>
            <person name="Hwang C.Y."/>
        </authorList>
    </citation>
    <scope>NUCLEOTIDE SEQUENCE</scope>
    <source>
        <strain evidence="1">HL-NP1</strain>
        <plasmid evidence="1">unnamed1</plasmid>
    </source>
</reference>
<evidence type="ECO:0000313" key="1">
    <source>
        <dbReference type="EMBL" id="WAP66712.1"/>
    </source>
</evidence>
<accession>A0ABY7BT18</accession>
<dbReference type="RefSeq" id="WP_268879159.1">
    <property type="nucleotide sequence ID" value="NZ_CP114028.1"/>
</dbReference>
<dbReference type="Proteomes" id="UP001164020">
    <property type="component" value="Plasmid unnamed1"/>
</dbReference>
<keyword evidence="2" id="KW-1185">Reference proteome</keyword>
<organism evidence="1 2">
    <name type="scientific">Jiella pelagia</name>
    <dbReference type="NCBI Taxonomy" id="2986949"/>
    <lineage>
        <taxon>Bacteria</taxon>
        <taxon>Pseudomonadati</taxon>
        <taxon>Pseudomonadota</taxon>
        <taxon>Alphaproteobacteria</taxon>
        <taxon>Hyphomicrobiales</taxon>
        <taxon>Aurantimonadaceae</taxon>
        <taxon>Jiella</taxon>
    </lineage>
</organism>
<keyword evidence="1" id="KW-0614">Plasmid</keyword>
<gene>
    <name evidence="1" type="ORF">OH818_00600</name>
</gene>
<sequence length="61" mass="6515">MRKFFAIRPLVVLLVLAGVLIFAGANAHLFYVALTSQPGCVAHLKEPSSRAGQFRAAKSAC</sequence>